<gene>
    <name evidence="1" type="ORF">E1295_36665</name>
</gene>
<evidence type="ECO:0000313" key="1">
    <source>
        <dbReference type="EMBL" id="TDE34750.1"/>
    </source>
</evidence>
<sequence>MSELICRVAAAMTAALPTSMIWPRSRPVSASISGDEPRILLPCSSSPPPPLRYLPATLAAASMAAMRSL</sequence>
<proteinExistence type="predicted"/>
<comment type="caution">
    <text evidence="1">The sequence shown here is derived from an EMBL/GenBank/DDBJ whole genome shotgun (WGS) entry which is preliminary data.</text>
</comment>
<name>A0A4R5EK80_9ACTN</name>
<dbReference type="EMBL" id="SMLD01000145">
    <property type="protein sequence ID" value="TDE34750.1"/>
    <property type="molecule type" value="Genomic_DNA"/>
</dbReference>
<evidence type="ECO:0000313" key="2">
    <source>
        <dbReference type="Proteomes" id="UP000295136"/>
    </source>
</evidence>
<protein>
    <submittedName>
        <fullName evidence="1">Uncharacterized protein</fullName>
    </submittedName>
</protein>
<dbReference type="AlphaFoldDB" id="A0A4R5EK80"/>
<reference evidence="1 2" key="1">
    <citation type="submission" date="2019-03" db="EMBL/GenBank/DDBJ databases">
        <title>Draft genome sequences of novel Actinobacteria.</title>
        <authorList>
            <person name="Sahin N."/>
            <person name="Ay H."/>
            <person name="Saygin H."/>
        </authorList>
    </citation>
    <scope>NUCLEOTIDE SEQUENCE [LARGE SCALE GENOMIC DNA]</scope>
    <source>
        <strain evidence="1 2">6K102</strain>
    </source>
</reference>
<keyword evidence="2" id="KW-1185">Reference proteome</keyword>
<accession>A0A4R5EK80</accession>
<dbReference type="Proteomes" id="UP000295136">
    <property type="component" value="Unassembled WGS sequence"/>
</dbReference>
<organism evidence="1 2">
    <name type="scientific">Nonomuraea mesophila</name>
    <dbReference type="NCBI Taxonomy" id="2530382"/>
    <lineage>
        <taxon>Bacteria</taxon>
        <taxon>Bacillati</taxon>
        <taxon>Actinomycetota</taxon>
        <taxon>Actinomycetes</taxon>
        <taxon>Streptosporangiales</taxon>
        <taxon>Streptosporangiaceae</taxon>
        <taxon>Nonomuraea</taxon>
    </lineage>
</organism>